<dbReference type="GO" id="GO:0005524">
    <property type="term" value="F:ATP binding"/>
    <property type="evidence" value="ECO:0007669"/>
    <property type="project" value="UniProtKB-KW"/>
</dbReference>
<dbReference type="Gene3D" id="3.30.1300.10">
    <property type="entry name" value="Pantoate-beta-alanine ligase, C-terminal domain"/>
    <property type="match status" value="1"/>
</dbReference>
<feature type="binding site" evidence="8">
    <location>
        <begin position="147"/>
        <end position="150"/>
    </location>
    <ligand>
        <name>ATP</name>
        <dbReference type="ChEBI" id="CHEBI:30616"/>
    </ligand>
</feature>
<keyword evidence="6 8" id="KW-0067">ATP-binding</keyword>
<comment type="pathway">
    <text evidence="1 8">Cofactor biosynthesis; (R)-pantothenate biosynthesis; (R)-pantothenate from (R)-pantoate and beta-alanine: step 1/1.</text>
</comment>
<dbReference type="AlphaFoldDB" id="A0A1I6L8R9"/>
<keyword evidence="5 8" id="KW-0547">Nucleotide-binding</keyword>
<comment type="subcellular location">
    <subcellularLocation>
        <location evidence="8">Cytoplasm</location>
    </subcellularLocation>
</comment>
<dbReference type="UniPathway" id="UPA00028">
    <property type="reaction ID" value="UER00005"/>
</dbReference>
<evidence type="ECO:0000313" key="10">
    <source>
        <dbReference type="Proteomes" id="UP000199024"/>
    </source>
</evidence>
<feature type="binding site" evidence="8">
    <location>
        <position position="153"/>
    </location>
    <ligand>
        <name>(R)-pantoate</name>
        <dbReference type="ChEBI" id="CHEBI:15980"/>
    </ligand>
</feature>
<dbReference type="OrthoDB" id="9773087at2"/>
<dbReference type="EMBL" id="FOZL01000001">
    <property type="protein sequence ID" value="SFR99856.1"/>
    <property type="molecule type" value="Genomic_DNA"/>
</dbReference>
<keyword evidence="3 8" id="KW-0436">Ligase</keyword>
<gene>
    <name evidence="8" type="primary">panC</name>
    <name evidence="9" type="ORF">SAMN05421771_0424</name>
</gene>
<feature type="binding site" evidence="8">
    <location>
        <position position="61"/>
    </location>
    <ligand>
        <name>beta-alanine</name>
        <dbReference type="ChEBI" id="CHEBI:57966"/>
    </ligand>
</feature>
<keyword evidence="4 8" id="KW-0566">Pantothenate biosynthesis</keyword>
<dbReference type="GO" id="GO:0004592">
    <property type="term" value="F:pantoate-beta-alanine ligase activity"/>
    <property type="evidence" value="ECO:0007669"/>
    <property type="project" value="UniProtKB-UniRule"/>
</dbReference>
<proteinExistence type="inferred from homology"/>
<dbReference type="FunFam" id="3.40.50.620:FF:000013">
    <property type="entry name" value="Pantothenate synthetase"/>
    <property type="match status" value="1"/>
</dbReference>
<evidence type="ECO:0000256" key="2">
    <source>
        <dbReference type="ARBA" id="ARBA00009256"/>
    </source>
</evidence>
<comment type="subunit">
    <text evidence="8">Homodimer.</text>
</comment>
<evidence type="ECO:0000256" key="5">
    <source>
        <dbReference type="ARBA" id="ARBA00022741"/>
    </source>
</evidence>
<evidence type="ECO:0000256" key="7">
    <source>
        <dbReference type="ARBA" id="ARBA00048258"/>
    </source>
</evidence>
<dbReference type="STRING" id="474950.SAMN05421771_0424"/>
<comment type="miscellaneous">
    <text evidence="8">The reaction proceeds by a bi uni uni bi ping pong mechanism.</text>
</comment>
<dbReference type="GO" id="GO:0015940">
    <property type="term" value="P:pantothenate biosynthetic process"/>
    <property type="evidence" value="ECO:0007669"/>
    <property type="project" value="UniProtKB-UniRule"/>
</dbReference>
<dbReference type="Pfam" id="PF02569">
    <property type="entry name" value="Pantoate_ligase"/>
    <property type="match status" value="1"/>
</dbReference>
<evidence type="ECO:0000256" key="1">
    <source>
        <dbReference type="ARBA" id="ARBA00004990"/>
    </source>
</evidence>
<organism evidence="9 10">
    <name type="scientific">Granulicella pectinivorans</name>
    <dbReference type="NCBI Taxonomy" id="474950"/>
    <lineage>
        <taxon>Bacteria</taxon>
        <taxon>Pseudomonadati</taxon>
        <taxon>Acidobacteriota</taxon>
        <taxon>Terriglobia</taxon>
        <taxon>Terriglobales</taxon>
        <taxon>Acidobacteriaceae</taxon>
        <taxon>Granulicella</taxon>
    </lineage>
</organism>
<dbReference type="Proteomes" id="UP000199024">
    <property type="component" value="Unassembled WGS sequence"/>
</dbReference>
<dbReference type="NCBIfam" id="TIGR00018">
    <property type="entry name" value="panC"/>
    <property type="match status" value="1"/>
</dbReference>
<dbReference type="PANTHER" id="PTHR21299:SF1">
    <property type="entry name" value="PANTOATE--BETA-ALANINE LIGASE"/>
    <property type="match status" value="1"/>
</dbReference>
<sequence>MQIHTTIAAMQKASAATRRSGQTLGFVPTMGAIHQGHLSLVRAARAQCDVVAASIFVNPLQFAPTEDLDRYPRPFEQDVALLRSEGVEHLFAPTPQEMYPAGATTFVEVAGLSERLDGASRPGHFRGVATVVSKLFHIVQPTAAFFGQKDAAQLAVLRALVRDQNFPIRIIGCPIVREPDGLAMSSRNRFLSPSERAAALTLSRALHDVAVLPNATPDRLRTFLIEAIRQAPSLRLDYAEIVDPETLLPAQDLNRPTLVAIAAWSGATRLIDNAILAPVTNVAAEEPELCHHV</sequence>
<comment type="catalytic activity">
    <reaction evidence="7 8">
        <text>(R)-pantoate + beta-alanine + ATP = (R)-pantothenate + AMP + diphosphate + H(+)</text>
        <dbReference type="Rhea" id="RHEA:10912"/>
        <dbReference type="ChEBI" id="CHEBI:15378"/>
        <dbReference type="ChEBI" id="CHEBI:15980"/>
        <dbReference type="ChEBI" id="CHEBI:29032"/>
        <dbReference type="ChEBI" id="CHEBI:30616"/>
        <dbReference type="ChEBI" id="CHEBI:33019"/>
        <dbReference type="ChEBI" id="CHEBI:57966"/>
        <dbReference type="ChEBI" id="CHEBI:456215"/>
        <dbReference type="EC" id="6.3.2.1"/>
    </reaction>
</comment>
<keyword evidence="10" id="KW-1185">Reference proteome</keyword>
<evidence type="ECO:0000256" key="6">
    <source>
        <dbReference type="ARBA" id="ARBA00022840"/>
    </source>
</evidence>
<feature type="binding site" evidence="8">
    <location>
        <begin position="30"/>
        <end position="37"/>
    </location>
    <ligand>
        <name>ATP</name>
        <dbReference type="ChEBI" id="CHEBI:30616"/>
    </ligand>
</feature>
<feature type="active site" description="Proton donor" evidence="8">
    <location>
        <position position="37"/>
    </location>
</feature>
<comment type="function">
    <text evidence="8">Catalyzes the condensation of pantoate with beta-alanine in an ATP-dependent reaction via a pantoyl-adenylate intermediate.</text>
</comment>
<dbReference type="RefSeq" id="WP_089836173.1">
    <property type="nucleotide sequence ID" value="NZ_FOZL01000001.1"/>
</dbReference>
<feature type="binding site" evidence="8">
    <location>
        <position position="61"/>
    </location>
    <ligand>
        <name>(R)-pantoate</name>
        <dbReference type="ChEBI" id="CHEBI:15980"/>
    </ligand>
</feature>
<name>A0A1I6L8R9_9BACT</name>
<keyword evidence="8" id="KW-0963">Cytoplasm</keyword>
<dbReference type="GO" id="GO:0005829">
    <property type="term" value="C:cytosol"/>
    <property type="evidence" value="ECO:0007669"/>
    <property type="project" value="TreeGrafter"/>
</dbReference>
<dbReference type="CDD" id="cd00560">
    <property type="entry name" value="PanC"/>
    <property type="match status" value="1"/>
</dbReference>
<reference evidence="9 10" key="1">
    <citation type="submission" date="2016-10" db="EMBL/GenBank/DDBJ databases">
        <authorList>
            <person name="de Groot N.N."/>
        </authorList>
    </citation>
    <scope>NUCLEOTIDE SEQUENCE [LARGE SCALE GENOMIC DNA]</scope>
    <source>
        <strain evidence="9 10">DSM 21001</strain>
    </source>
</reference>
<accession>A0A1I6L8R9</accession>
<dbReference type="SUPFAM" id="SSF52374">
    <property type="entry name" value="Nucleotidylyl transferase"/>
    <property type="match status" value="1"/>
</dbReference>
<evidence type="ECO:0000256" key="8">
    <source>
        <dbReference type="HAMAP-Rule" id="MF_00158"/>
    </source>
</evidence>
<dbReference type="HAMAP" id="MF_00158">
    <property type="entry name" value="PanC"/>
    <property type="match status" value="1"/>
</dbReference>
<dbReference type="EC" id="6.3.2.1" evidence="8"/>
<dbReference type="Gene3D" id="3.40.50.620">
    <property type="entry name" value="HUPs"/>
    <property type="match status" value="1"/>
</dbReference>
<dbReference type="InterPro" id="IPR014729">
    <property type="entry name" value="Rossmann-like_a/b/a_fold"/>
</dbReference>
<evidence type="ECO:0000256" key="4">
    <source>
        <dbReference type="ARBA" id="ARBA00022655"/>
    </source>
</evidence>
<feature type="binding site" evidence="8">
    <location>
        <begin position="184"/>
        <end position="187"/>
    </location>
    <ligand>
        <name>ATP</name>
        <dbReference type="ChEBI" id="CHEBI:30616"/>
    </ligand>
</feature>
<feature type="binding site" evidence="8">
    <location>
        <position position="176"/>
    </location>
    <ligand>
        <name>ATP</name>
        <dbReference type="ChEBI" id="CHEBI:30616"/>
    </ligand>
</feature>
<dbReference type="InterPro" id="IPR003721">
    <property type="entry name" value="Pantoate_ligase"/>
</dbReference>
<evidence type="ECO:0000313" key="9">
    <source>
        <dbReference type="EMBL" id="SFR99856.1"/>
    </source>
</evidence>
<dbReference type="InterPro" id="IPR042176">
    <property type="entry name" value="Pantoate_ligase_C"/>
</dbReference>
<dbReference type="PANTHER" id="PTHR21299">
    <property type="entry name" value="CYTIDYLATE KINASE/PANTOATE-BETA-ALANINE LIGASE"/>
    <property type="match status" value="1"/>
</dbReference>
<protein>
    <recommendedName>
        <fullName evidence="8">Pantothenate synthetase</fullName>
        <shortName evidence="8">PS</shortName>
        <ecNumber evidence="8">6.3.2.1</ecNumber>
    </recommendedName>
    <alternativeName>
        <fullName evidence="8">Pantoate--beta-alanine ligase</fullName>
    </alternativeName>
    <alternativeName>
        <fullName evidence="8">Pantoate-activating enzyme</fullName>
    </alternativeName>
</protein>
<evidence type="ECO:0000256" key="3">
    <source>
        <dbReference type="ARBA" id="ARBA00022598"/>
    </source>
</evidence>
<comment type="similarity">
    <text evidence="2 8">Belongs to the pantothenate synthetase family.</text>
</comment>